<dbReference type="HAMAP" id="MF_00730">
    <property type="entry name" value="NdpA"/>
    <property type="match status" value="1"/>
</dbReference>
<dbReference type="EMBL" id="CP083803">
    <property type="protein sequence ID" value="UXZ47033.1"/>
    <property type="molecule type" value="Genomic_DNA"/>
</dbReference>
<dbReference type="EMBL" id="JAZDQQ010000009">
    <property type="protein sequence ID" value="MEE1881078.1"/>
    <property type="molecule type" value="Genomic_DNA"/>
</dbReference>
<evidence type="ECO:0000313" key="8">
    <source>
        <dbReference type="Proteomes" id="UP000199221"/>
    </source>
</evidence>
<reference evidence="6 8" key="1">
    <citation type="submission" date="2016-10" db="EMBL/GenBank/DDBJ databases">
        <authorList>
            <person name="de Groot N.N."/>
        </authorList>
    </citation>
    <scope>NUCLEOTIDE SEQUENCE [LARGE SCALE GENOMIC DNA]</scope>
    <source>
        <strain evidence="6 8">LMG 27941</strain>
    </source>
</reference>
<evidence type="ECO:0000256" key="3">
    <source>
        <dbReference type="ARBA" id="ARBA00022490"/>
    </source>
</evidence>
<dbReference type="GeneID" id="93679612"/>
<evidence type="ECO:0000256" key="1">
    <source>
        <dbReference type="ARBA" id="ARBA00004453"/>
    </source>
</evidence>
<comment type="subcellular location">
    <subcellularLocation>
        <location evidence="1 4">Cytoplasm</location>
        <location evidence="1 4">Nucleoid</location>
    </subcellularLocation>
</comment>
<dbReference type="GO" id="GO:0003690">
    <property type="term" value="F:double-stranded DNA binding"/>
    <property type="evidence" value="ECO:0007669"/>
    <property type="project" value="TreeGrafter"/>
</dbReference>
<comment type="similarity">
    <text evidence="2 4">Belongs to the YejK family.</text>
</comment>
<sequence length="335" mass="37553">MPIRHCIVHLIDKKPDGSPAVLHARDSELAASDAIENLLADLNDSYNAKQGKAWGFFHGESGAYPFSGWLKQYQDGEKDFASFSRVAVEHLQKLMEESNLSTGGHVLFAHYQQGMTEYLAIALLHHSEGVAVNAELDVTPSRHLDLGQLHLAARVNLSEWKNNQNSKQYISFIKGKNGKKVSDYFRDFIGCQEGVDGPGETRTLLKAFSDFVEKEDLPEESAREKTQTLVDYATTQTKLGEPVTLEELSSLIDEDRPEAFFDHIRNSDYGLSPEIPADKRTLNQFRRFTGRAEGLSISFEAHLLGSKVEYDEEAGTLVIKGLPTQLIDQLKRRKD</sequence>
<evidence type="ECO:0000256" key="4">
    <source>
        <dbReference type="HAMAP-Rule" id="MF_00730"/>
    </source>
</evidence>
<dbReference type="AlphaFoldDB" id="A0A1H9ND58"/>
<dbReference type="Proteomes" id="UP001209279">
    <property type="component" value="Chromosome"/>
</dbReference>
<dbReference type="GO" id="GO:0003727">
    <property type="term" value="F:single-stranded RNA binding"/>
    <property type="evidence" value="ECO:0007669"/>
    <property type="project" value="TreeGrafter"/>
</dbReference>
<dbReference type="InterPro" id="IPR007358">
    <property type="entry name" value="Nucleoid_associated_NdpA"/>
</dbReference>
<organism evidence="6 8">
    <name type="scientific">Pseudomonas soli</name>
    <dbReference type="NCBI Taxonomy" id="1306993"/>
    <lineage>
        <taxon>Bacteria</taxon>
        <taxon>Pseudomonadati</taxon>
        <taxon>Pseudomonadota</taxon>
        <taxon>Gammaproteobacteria</taxon>
        <taxon>Pseudomonadales</taxon>
        <taxon>Pseudomonadaceae</taxon>
        <taxon>Pseudomonas</taxon>
    </lineage>
</organism>
<dbReference type="Proteomes" id="UP001329505">
    <property type="component" value="Unassembled WGS sequence"/>
</dbReference>
<dbReference type="GO" id="GO:0043590">
    <property type="term" value="C:bacterial nucleoid"/>
    <property type="evidence" value="ECO:0007669"/>
    <property type="project" value="TreeGrafter"/>
</dbReference>
<evidence type="ECO:0000313" key="6">
    <source>
        <dbReference type="EMBL" id="SER33635.1"/>
    </source>
</evidence>
<dbReference type="EMBL" id="FOEQ01000007">
    <property type="protein sequence ID" value="SER33635.1"/>
    <property type="molecule type" value="Genomic_DNA"/>
</dbReference>
<dbReference type="RefSeq" id="WP_094011701.1">
    <property type="nucleotide sequence ID" value="NZ_CATKPM010000033.1"/>
</dbReference>
<accession>A0A1H9ND58</accession>
<dbReference type="Proteomes" id="UP000199221">
    <property type="component" value="Unassembled WGS sequence"/>
</dbReference>
<reference evidence="5 9" key="3">
    <citation type="submission" date="2024-01" db="EMBL/GenBank/DDBJ databases">
        <title>Unpublished Manusciprt.</title>
        <authorList>
            <person name="Duman M."/>
            <person name="Valdes E.G."/>
            <person name="Ajmi N."/>
            <person name="Altun S."/>
            <person name="Saticioglu I.B."/>
        </authorList>
    </citation>
    <scope>NUCLEOTIDE SEQUENCE [LARGE SCALE GENOMIC DNA]</scope>
    <source>
        <strain evidence="5 9">139P</strain>
    </source>
</reference>
<dbReference type="GO" id="GO:0005737">
    <property type="term" value="C:cytoplasm"/>
    <property type="evidence" value="ECO:0007669"/>
    <property type="project" value="UniProtKB-UniRule"/>
</dbReference>
<dbReference type="PANTHER" id="PTHR38772:SF1">
    <property type="entry name" value="NUCLEOID-ASSOCIATED PROTEIN YEJK"/>
    <property type="match status" value="1"/>
</dbReference>
<dbReference type="NCBIfam" id="NF001557">
    <property type="entry name" value="PRK00378.1"/>
    <property type="match status" value="1"/>
</dbReference>
<evidence type="ECO:0000313" key="7">
    <source>
        <dbReference type="EMBL" id="UXZ47033.1"/>
    </source>
</evidence>
<keyword evidence="3 4" id="KW-0963">Cytoplasm</keyword>
<name>A0A1H9ND58_9PSED</name>
<gene>
    <name evidence="5" type="primary">yejK</name>
    <name evidence="7" type="ORF">K7K07_08545</name>
    <name evidence="6" type="ORF">SAMN05216230_107143</name>
    <name evidence="5" type="ORF">V0R55_12975</name>
</gene>
<evidence type="ECO:0000256" key="2">
    <source>
        <dbReference type="ARBA" id="ARBA00009035"/>
    </source>
</evidence>
<reference evidence="7" key="2">
    <citation type="submission" date="2021-08" db="EMBL/GenBank/DDBJ databases">
        <authorList>
            <person name="Yaryura P.M."/>
            <person name="Bianco M.I."/>
            <person name="Morais C."/>
            <person name="Setubal J.C."/>
        </authorList>
    </citation>
    <scope>NUCLEOTIDE SEQUENCE</scope>
    <source>
        <strain evidence="7">AP1</strain>
    </source>
</reference>
<protein>
    <recommendedName>
        <fullName evidence="4">Nucleoid-associated protein K7K07_08545</fullName>
    </recommendedName>
</protein>
<dbReference type="Pfam" id="PF04245">
    <property type="entry name" value="NA37"/>
    <property type="match status" value="1"/>
</dbReference>
<evidence type="ECO:0000313" key="9">
    <source>
        <dbReference type="Proteomes" id="UP001329505"/>
    </source>
</evidence>
<evidence type="ECO:0000313" key="5">
    <source>
        <dbReference type="EMBL" id="MEE1881078.1"/>
    </source>
</evidence>
<keyword evidence="9" id="KW-1185">Reference proteome</keyword>
<proteinExistence type="inferred from homology"/>
<dbReference type="PANTHER" id="PTHR38772">
    <property type="match status" value="1"/>
</dbReference>